<evidence type="ECO:0000313" key="3">
    <source>
        <dbReference type="Proteomes" id="UP000639396"/>
    </source>
</evidence>
<accession>A0A927CA74</accession>
<dbReference type="PANTHER" id="PTHR11647">
    <property type="entry name" value="HYDRANTOINASE/DIHYDROPYRIMIDINASE FAMILY MEMBER"/>
    <property type="match status" value="1"/>
</dbReference>
<dbReference type="InterPro" id="IPR032466">
    <property type="entry name" value="Metal_Hydrolase"/>
</dbReference>
<dbReference type="GO" id="GO:0016812">
    <property type="term" value="F:hydrolase activity, acting on carbon-nitrogen (but not peptide) bonds, in cyclic amides"/>
    <property type="evidence" value="ECO:0007669"/>
    <property type="project" value="TreeGrafter"/>
</dbReference>
<reference evidence="2" key="1">
    <citation type="submission" date="2020-09" db="EMBL/GenBank/DDBJ databases">
        <title>A novel bacterium of genus Paenibacillus, isolated from South China Sea.</title>
        <authorList>
            <person name="Huang H."/>
            <person name="Mo K."/>
            <person name="Hu Y."/>
        </authorList>
    </citation>
    <scope>NUCLEOTIDE SEQUENCE</scope>
    <source>
        <strain evidence="2">IB182363</strain>
    </source>
</reference>
<evidence type="ECO:0000313" key="2">
    <source>
        <dbReference type="EMBL" id="MBD2862958.1"/>
    </source>
</evidence>
<feature type="domain" description="Amidohydrolase 3" evidence="1">
    <location>
        <begin position="43"/>
        <end position="509"/>
    </location>
</feature>
<protein>
    <submittedName>
        <fullName evidence="2">D-aminoacylase</fullName>
    </submittedName>
</protein>
<organism evidence="2 3">
    <name type="scientific">Paenibacillus oceani</name>
    <dbReference type="NCBI Taxonomy" id="2772510"/>
    <lineage>
        <taxon>Bacteria</taxon>
        <taxon>Bacillati</taxon>
        <taxon>Bacillota</taxon>
        <taxon>Bacilli</taxon>
        <taxon>Bacillales</taxon>
        <taxon>Paenibacillaceae</taxon>
        <taxon>Paenibacillus</taxon>
    </lineage>
</organism>
<dbReference type="Proteomes" id="UP000639396">
    <property type="component" value="Unassembled WGS sequence"/>
</dbReference>
<dbReference type="GO" id="GO:0016811">
    <property type="term" value="F:hydrolase activity, acting on carbon-nitrogen (but not peptide) bonds, in linear amides"/>
    <property type="evidence" value="ECO:0007669"/>
    <property type="project" value="InterPro"/>
</dbReference>
<dbReference type="Pfam" id="PF07969">
    <property type="entry name" value="Amidohydro_3"/>
    <property type="match status" value="1"/>
</dbReference>
<dbReference type="PANTHER" id="PTHR11647:SF1">
    <property type="entry name" value="COLLAPSIN RESPONSE MEDIATOR PROTEIN"/>
    <property type="match status" value="1"/>
</dbReference>
<sequence length="535" mass="59387">MLDYIIRNGRIVDGTGNPWFTGDVGIKDGIIAAVGKVDQEATRTVEAHGRVIAPGFIDGHCHSDLMIFDYPQSEIKLRQGVTTEVVGNCGLAPAPYVKHRAEMLKSYVQPVLGKTDWEWPWETVGQYMDHLAASRPSEHLATYVAHGSLRISVMGFDNRPATRDELEQMKQILDEGMRAGAIGLSIGLLYAPGSYTTREELAELCSVLPKHDGLLATHIRGEGNNLIKSVKEVIWIAERAGVPLHISHLKAAGKANWGKVLEAVELIEDARARGMDVTCDVYPYNAGSTTLTTVLPPWVLERGIAGTLDAFRDPALRKRIKDELGQEQTDWDNLVCSTGWQSVIISAMHTEANRHLEGLSIAEIAERRSQHPVDCMMDLLLEEDGRISIVYFHMSEDDVTQVIGYEKALIASDSLTCETGKPHPRLYGTFPRVFAKYVREKRVLSLEQAVRKLTSFPVQRFKLGKRGLIVPGYIADLVVFDPETIRDTATFEEPRQYPEGISDVWVGGRATLSGYNHTSSREGVLIRAATCCHHH</sequence>
<dbReference type="InterPro" id="IPR023100">
    <property type="entry name" value="D-aminoacylase_insert_dom_sf"/>
</dbReference>
<dbReference type="CDD" id="cd01297">
    <property type="entry name" value="D-aminoacylase"/>
    <property type="match status" value="1"/>
</dbReference>
<dbReference type="RefSeq" id="WP_190928307.1">
    <property type="nucleotide sequence ID" value="NZ_JACXJA010000015.1"/>
</dbReference>
<gene>
    <name evidence="2" type="ORF">IDH45_13280</name>
</gene>
<dbReference type="GO" id="GO:0005829">
    <property type="term" value="C:cytosol"/>
    <property type="evidence" value="ECO:0007669"/>
    <property type="project" value="TreeGrafter"/>
</dbReference>
<dbReference type="SUPFAM" id="SSF51556">
    <property type="entry name" value="Metallo-dependent hydrolases"/>
    <property type="match status" value="1"/>
</dbReference>
<name>A0A927CA74_9BACL</name>
<dbReference type="SUPFAM" id="SSF51338">
    <property type="entry name" value="Composite domain of metallo-dependent hydrolases"/>
    <property type="match status" value="1"/>
</dbReference>
<dbReference type="Gene3D" id="3.20.20.140">
    <property type="entry name" value="Metal-dependent hydrolases"/>
    <property type="match status" value="1"/>
</dbReference>
<keyword evidence="3" id="KW-1185">Reference proteome</keyword>
<evidence type="ECO:0000259" key="1">
    <source>
        <dbReference type="Pfam" id="PF07969"/>
    </source>
</evidence>
<dbReference type="InterPro" id="IPR050378">
    <property type="entry name" value="Metallo-dep_Hydrolases_sf"/>
</dbReference>
<dbReference type="EMBL" id="JACXJA010000015">
    <property type="protein sequence ID" value="MBD2862958.1"/>
    <property type="molecule type" value="Genomic_DNA"/>
</dbReference>
<dbReference type="Gene3D" id="3.30.1490.130">
    <property type="entry name" value="D-aminoacylase. Domain 3"/>
    <property type="match status" value="1"/>
</dbReference>
<dbReference type="Gene3D" id="2.30.40.10">
    <property type="entry name" value="Urease, subunit C, domain 1"/>
    <property type="match status" value="1"/>
</dbReference>
<dbReference type="InterPro" id="IPR013108">
    <property type="entry name" value="Amidohydro_3"/>
</dbReference>
<proteinExistence type="predicted"/>
<comment type="caution">
    <text evidence="2">The sequence shown here is derived from an EMBL/GenBank/DDBJ whole genome shotgun (WGS) entry which is preliminary data.</text>
</comment>
<dbReference type="AlphaFoldDB" id="A0A927CA74"/>
<dbReference type="InterPro" id="IPR011059">
    <property type="entry name" value="Metal-dep_hydrolase_composite"/>
</dbReference>